<keyword evidence="2" id="KW-1185">Reference proteome</keyword>
<gene>
    <name evidence="1" type="ORF">K1T71_002275</name>
</gene>
<proteinExistence type="predicted"/>
<evidence type="ECO:0000313" key="2">
    <source>
        <dbReference type="Proteomes" id="UP000824533"/>
    </source>
</evidence>
<dbReference type="Proteomes" id="UP000824533">
    <property type="component" value="Linkage Group LG04"/>
</dbReference>
<evidence type="ECO:0000313" key="1">
    <source>
        <dbReference type="EMBL" id="KAJ0181553.1"/>
    </source>
</evidence>
<protein>
    <submittedName>
        <fullName evidence="1">Uncharacterized protein</fullName>
    </submittedName>
</protein>
<dbReference type="EMBL" id="CM034390">
    <property type="protein sequence ID" value="KAJ0181553.1"/>
    <property type="molecule type" value="Genomic_DNA"/>
</dbReference>
<name>A0ACC1DC84_9NEOP</name>
<accession>A0ACC1DC84</accession>
<sequence length="2225" mass="257012">MKKFWWQTSPSAQASNQARPHSPRLLSVCTLQLERDYSEELSQTRRALDAVQPEHKLNSASFTTLWTGQFLSAVYIVNKMFIPIGPSVAPANDVERVACLLIMLSGCLVVTGAAVASLSLVISLYMRPEETFRARYRLIMKEMRESHMPASQREKVETFYRMYWHKQRAVSATQLLPTFPPTLPAEIFTDIYFEATQKSRILQDLSYHFLSELAKKMETMHYIPGDAIIKRSSRKSSIIFITYGDIEMLTAEDDSTAILRMTRGTILSPCGAVAAAGCGRAHLEIRAATFCTAHVLKAADLWRVALKYGRNSKQTAIILDTFNEHLERVKRHYSIKIPEDAKYKSSILRFKRCLLDLMEARDTDGNLLLARTDVFLEVAGCYIMRNRADATLSNEVDAICLRTTFPCILQPSSSLQFAWHFFMAVLIVAVCLIHPYFLVFKETIPIEFRCFDYAVTLIYIVDHIVHLSTGANVEEGVPITFSQTSSQQIRSHWFVLDVMGTVPIFEFIGDGHFAGINKILRLPKVFRVLKNIEEMCVYHSSTLRFFSYTLLLLLACYLIAALQQGFMCFQFGYCKVTNITHSPYWQHLPHDDATIESRIKFGLYWAISMITFTTHMETWGAQNWNNVLYTMFVLEICIVLRIFMEAVYSATIMVTTVLREDFDACISNVKNLLIRNEVDPMLRKRFITYLELCWYTDKAYSMTNKRKSIFHDLPPHVYQDIVARQRSKYLLCIPFMKFLYKEDLKNVSANARVFYTSPNEILLNTGDITNEMYVIKQGICEIISPDTKTSVGLLTVKNHFGVLVCLLRLPAFYTIRAVTHVQVFSISRKHLLKAIDIPKIKDAIDFAKEQPRSPLRAGWLRQARRRVRGVATHLRLRHKAPLYIFPRFTIRPDGNYLLWYEWFRAFCAVVSSIIYPCYSYMVLQWHWLYYLAWLLDISAYFDIFQRMLVGYFNEQGILIYHPASTAAHYIKGPFIVDLFGCLPLEFLESTRNVPFDHNRFQVTEMEQFLMLNRLIQLYRLPSAMLVLTGYIERRDVTIVLNAIPLFIALTNVMTCFMVFYSTAIYYTIDYSKWFIEPYNDNGGSWLHLFGKAFRFNLTESPWNLHLSVYFWVVYETSTTGYNSFKPSNFAMMEVLIIGMITSTMIITYFLVRIISIRANVNKALAAFQEHMKDMVVYMKREKLEKDLQLEILSYYEYNWDKMGGVDYSNVLKLCDQITLRSDAIIHIYGPTFAKVFPPLRGPKHIINILAVANVHRQQHNFFYHIILILQCPILAHCDMSLLRLIGREIRTSYFLRGMCVVEVNDVISDMYFVASGSVDVRETEDNMSSVYKLYMGSVFGNLDGSEKSRCPVAFVASSKLHLLMINSQAFHQIITDFPVVYQLLQKYRKNDSMNYIMGSMTDSLKLWKEQSLTSIKSLRRRRGFVKRLYYRDNIFLLYLIFISMGCIYTDVYNAGFQDNRLSVVIALYLMDFGFILKIVAHCLAPYIVRDYRLNEFVKPLRSLYFKGEFKYDLISILPFEALCLFSVEHKWLLFSWLRLNRMFRIGTVYRCLKRLHERVTINLILTTVFSVLVWFTLFVHTTACIWYFIGVMEDDNEPNSSWIHNDSGGSWCTSLYVCSLYFVLTTFTQNGVGEILPKNRSEVLFVSILQILSTMIYMIYVGEFSNIIQYRSFRSFSFYSKYLELQEFLKNTRVSKNLVSIVNKYCLHLWRESRGVQEPYFLKTAPLCLRLRIMSAAYLHHLKRHYIFEDCEAAFLRQLVGCLQFYTYNEDMYVVKQSDITDSMYFVHTGRVQESTDDGESAPRTYPAGSYFGVMQGLVHNLPYNHSYRTKIKSQVLTLRLDDWIYLLKHFPISRETIYKHMSGPGTDNSRPSVGNLYGPEHKPPKGRRKLSSMDRSSQSGPYLPLFNLSPGANPADQATVPSQVNNWSLDSRVTENISLGSKARKSDDEARIFQEQSSIPTQSATISSNYNEATPESKLVSEMEQTMSELTDEVAIKANELISDDSSPTITELPRHESSEVDTLQLAEDEQATKALTIQLSKKEKYKDQYKSDEVNDKSSAESIKDEEMEEHVVTVDMSQSKDIIHVDTQAEDIKSDAERDESMALVSYEKKKEGTVEDQATSTAKLNRRFVHVRYEEDENQENKEDKVKTRVKSMILDESPVEGVADSIAERNLRTMDSDLIEVQENPENNANGKENHNSQSLSPQGLKSNGTSSSKKKSKPK</sequence>
<organism evidence="1 2">
    <name type="scientific">Dendrolimus kikuchii</name>
    <dbReference type="NCBI Taxonomy" id="765133"/>
    <lineage>
        <taxon>Eukaryota</taxon>
        <taxon>Metazoa</taxon>
        <taxon>Ecdysozoa</taxon>
        <taxon>Arthropoda</taxon>
        <taxon>Hexapoda</taxon>
        <taxon>Insecta</taxon>
        <taxon>Pterygota</taxon>
        <taxon>Neoptera</taxon>
        <taxon>Endopterygota</taxon>
        <taxon>Lepidoptera</taxon>
        <taxon>Glossata</taxon>
        <taxon>Ditrysia</taxon>
        <taxon>Bombycoidea</taxon>
        <taxon>Lasiocampidae</taxon>
        <taxon>Dendrolimus</taxon>
    </lineage>
</organism>
<reference evidence="1 2" key="1">
    <citation type="journal article" date="2021" name="Front. Genet.">
        <title>Chromosome-Level Genome Assembly Reveals Significant Gene Expansion in the Toll and IMD Signaling Pathways of Dendrolimus kikuchii.</title>
        <authorList>
            <person name="Zhou J."/>
            <person name="Wu P."/>
            <person name="Xiong Z."/>
            <person name="Liu N."/>
            <person name="Zhao N."/>
            <person name="Ji M."/>
            <person name="Qiu Y."/>
            <person name="Yang B."/>
        </authorList>
    </citation>
    <scope>NUCLEOTIDE SEQUENCE [LARGE SCALE GENOMIC DNA]</scope>
    <source>
        <strain evidence="1">Ann1</strain>
    </source>
</reference>
<comment type="caution">
    <text evidence="1">The sequence shown here is derived from an EMBL/GenBank/DDBJ whole genome shotgun (WGS) entry which is preliminary data.</text>
</comment>